<comment type="cofactor">
    <cofactor evidence="6">
        <name>Zn(2+)</name>
        <dbReference type="ChEBI" id="CHEBI:29105"/>
    </cofactor>
    <text evidence="6">Binds 1 zinc ion per subunit.</text>
</comment>
<protein>
    <recommendedName>
        <fullName evidence="6">Methylthioribulose-1-phosphate dehydratase</fullName>
        <shortName evidence="6">MTRu-1-P dehydratase</shortName>
        <ecNumber evidence="6">4.2.1.109</ecNumber>
    </recommendedName>
</protein>
<dbReference type="PANTHER" id="PTHR22789">
    <property type="entry name" value="FUCULOSE PHOSPHATE ALDOLASE"/>
    <property type="match status" value="1"/>
</dbReference>
<evidence type="ECO:0000313" key="8">
    <source>
        <dbReference type="EMBL" id="NHN83515.1"/>
    </source>
</evidence>
<dbReference type="InterPro" id="IPR036409">
    <property type="entry name" value="Aldolase_II/adducin_N_sf"/>
</dbReference>
<dbReference type="InterPro" id="IPR050197">
    <property type="entry name" value="Aldolase_class_II_sugar_metab"/>
</dbReference>
<dbReference type="NCBIfam" id="TIGR03328">
    <property type="entry name" value="salvage_mtnB"/>
    <property type="match status" value="1"/>
</dbReference>
<dbReference type="Pfam" id="PF00596">
    <property type="entry name" value="Aldolase_II"/>
    <property type="match status" value="1"/>
</dbReference>
<comment type="pathway">
    <text evidence="6">Amino-acid biosynthesis; L-methionine biosynthesis via salvage pathway; L-methionine from S-methyl-5-thio-alpha-D-ribose 1-phosphate: step 2/6.</text>
</comment>
<keyword evidence="3 6" id="KW-0862">Zinc</keyword>
<evidence type="ECO:0000256" key="4">
    <source>
        <dbReference type="ARBA" id="ARBA00023167"/>
    </source>
</evidence>
<dbReference type="InterPro" id="IPR001303">
    <property type="entry name" value="Aldolase_II/adducin_N"/>
</dbReference>
<feature type="binding site" evidence="6">
    <location>
        <position position="122"/>
    </location>
    <ligand>
        <name>Zn(2+)</name>
        <dbReference type="ChEBI" id="CHEBI:29105"/>
    </ligand>
</feature>
<evidence type="ECO:0000256" key="5">
    <source>
        <dbReference type="ARBA" id="ARBA00023239"/>
    </source>
</evidence>
<feature type="domain" description="Class II aldolase/adducin N-terminal" evidence="7">
    <location>
        <begin position="34"/>
        <end position="220"/>
    </location>
</feature>
<comment type="caution">
    <text evidence="8">The sequence shown here is derived from an EMBL/GenBank/DDBJ whole genome shotgun (WGS) entry which is preliminary data.</text>
</comment>
<accession>A0ABX0JLH4</accession>
<comment type="function">
    <text evidence="6">Catalyzes the dehydration of methylthioribulose-1-phosphate (MTRu-1-P) into 2,3-diketo-5-methylthiopentyl-1-phosphate (DK-MTP-1-P).</text>
</comment>
<organism evidence="8 9">
    <name type="scientific">Acetobacter musti</name>
    <dbReference type="NCBI Taxonomy" id="864732"/>
    <lineage>
        <taxon>Bacteria</taxon>
        <taxon>Pseudomonadati</taxon>
        <taxon>Pseudomonadota</taxon>
        <taxon>Alphaproteobacteria</taxon>
        <taxon>Acetobacterales</taxon>
        <taxon>Acetobacteraceae</taxon>
        <taxon>Acetobacter</taxon>
    </lineage>
</organism>
<gene>
    <name evidence="6" type="primary">mtnB</name>
    <name evidence="8" type="ORF">GOB93_02530</name>
</gene>
<comment type="similarity">
    <text evidence="6">Belongs to the aldolase class II family. MtnB subfamily.</text>
</comment>
<dbReference type="SMART" id="SM01007">
    <property type="entry name" value="Aldolase_II"/>
    <property type="match status" value="1"/>
</dbReference>
<sequence>MTGSALAVTVPADLAQISPADERAADPAWDDAVAAIIRAGWRMDQRGWVPATAGNLSVRLADGRIAVTRSGGHKGFLTPDGVIEVTADGRPVVPGQRPSAETFLHCQIYEHFPDAGAVLHGHSVASTVLSMIATDSAIHLEDYEVLKVFEGQTTHKTRLAVPIFANDQNIPRLSRSVALYLDEMKAGYVIRGHGVYVWGPDMDTALARLEGLEFLLSCEAERRRLVSTTASRDVT</sequence>
<keyword evidence="2 6" id="KW-0479">Metal-binding</keyword>
<evidence type="ECO:0000256" key="3">
    <source>
        <dbReference type="ARBA" id="ARBA00022833"/>
    </source>
</evidence>
<keyword evidence="4 6" id="KW-0486">Methionine biosynthesis</keyword>
<dbReference type="InterPro" id="IPR017714">
    <property type="entry name" value="MethylthioRu-1-P_deHdtase_MtnB"/>
</dbReference>
<evidence type="ECO:0000259" key="7">
    <source>
        <dbReference type="SMART" id="SM01007"/>
    </source>
</evidence>
<name>A0ABX0JLH4_9PROT</name>
<dbReference type="EC" id="4.2.1.109" evidence="6"/>
<dbReference type="PANTHER" id="PTHR22789:SF0">
    <property type="entry name" value="3-OXO-TETRONATE 4-PHOSPHATE DECARBOXYLASE-RELATED"/>
    <property type="match status" value="1"/>
</dbReference>
<dbReference type="HAMAP" id="MF_01677">
    <property type="entry name" value="Salvage_MtnB"/>
    <property type="match status" value="1"/>
</dbReference>
<comment type="catalytic activity">
    <reaction evidence="6">
        <text>5-(methylsulfanyl)-D-ribulose 1-phosphate = 5-methylsulfanyl-2,3-dioxopentyl phosphate + H2O</text>
        <dbReference type="Rhea" id="RHEA:15549"/>
        <dbReference type="ChEBI" id="CHEBI:15377"/>
        <dbReference type="ChEBI" id="CHEBI:58548"/>
        <dbReference type="ChEBI" id="CHEBI:58828"/>
        <dbReference type="EC" id="4.2.1.109"/>
    </reaction>
</comment>
<dbReference type="Gene3D" id="3.40.225.10">
    <property type="entry name" value="Class II aldolase/adducin N-terminal domain"/>
    <property type="match status" value="1"/>
</dbReference>
<feature type="binding site" evidence="6">
    <location>
        <position position="120"/>
    </location>
    <ligand>
        <name>Zn(2+)</name>
        <dbReference type="ChEBI" id="CHEBI:29105"/>
    </ligand>
</feature>
<dbReference type="Proteomes" id="UP000635278">
    <property type="component" value="Unassembled WGS sequence"/>
</dbReference>
<keyword evidence="5 6" id="KW-0456">Lyase</keyword>
<keyword evidence="9" id="KW-1185">Reference proteome</keyword>
<dbReference type="SUPFAM" id="SSF53639">
    <property type="entry name" value="AraD/HMP-PK domain-like"/>
    <property type="match status" value="1"/>
</dbReference>
<dbReference type="EMBL" id="WOTB01000002">
    <property type="protein sequence ID" value="NHN83515.1"/>
    <property type="molecule type" value="Genomic_DNA"/>
</dbReference>
<evidence type="ECO:0000313" key="9">
    <source>
        <dbReference type="Proteomes" id="UP000635278"/>
    </source>
</evidence>
<evidence type="ECO:0000256" key="1">
    <source>
        <dbReference type="ARBA" id="ARBA00022605"/>
    </source>
</evidence>
<evidence type="ECO:0000256" key="2">
    <source>
        <dbReference type="ARBA" id="ARBA00022723"/>
    </source>
</evidence>
<keyword evidence="1 6" id="KW-0028">Amino-acid biosynthesis</keyword>
<dbReference type="NCBIfam" id="NF006672">
    <property type="entry name" value="PRK09220.1"/>
    <property type="match status" value="1"/>
</dbReference>
<reference evidence="8 9" key="1">
    <citation type="journal article" date="2020" name="Int. J. Syst. Evol. Microbiol.">
        <title>Novel acetic acid bacteria from cider fermentations: Acetobacter conturbans sp. nov. and Acetobacter fallax sp. nov.</title>
        <authorList>
            <person name="Sombolestani A.S."/>
            <person name="Cleenwerck I."/>
            <person name="Cnockaert M."/>
            <person name="Borremans W."/>
            <person name="Wieme A.D."/>
            <person name="De Vuyst L."/>
            <person name="Vandamme P."/>
        </authorList>
    </citation>
    <scope>NUCLEOTIDE SEQUENCE [LARGE SCALE GENOMIC DNA]</scope>
    <source>
        <strain evidence="8 9">LMG 30640</strain>
    </source>
</reference>
<dbReference type="GO" id="GO:0046570">
    <property type="term" value="F:methylthioribulose 1-phosphate dehydratase activity"/>
    <property type="evidence" value="ECO:0007669"/>
    <property type="project" value="UniProtKB-EC"/>
</dbReference>
<evidence type="ECO:0000256" key="6">
    <source>
        <dbReference type="HAMAP-Rule" id="MF_01677"/>
    </source>
</evidence>
<proteinExistence type="inferred from homology"/>